<dbReference type="EMBL" id="JWIN03000006">
    <property type="protein sequence ID" value="KAB1277687.1"/>
    <property type="molecule type" value="Genomic_DNA"/>
</dbReference>
<dbReference type="GO" id="GO:0045202">
    <property type="term" value="C:synapse"/>
    <property type="evidence" value="ECO:0007669"/>
    <property type="project" value="TreeGrafter"/>
</dbReference>
<dbReference type="GO" id="GO:0031114">
    <property type="term" value="P:regulation of microtubule depolymerization"/>
    <property type="evidence" value="ECO:0007669"/>
    <property type="project" value="TreeGrafter"/>
</dbReference>
<dbReference type="GO" id="GO:0005874">
    <property type="term" value="C:microtubule"/>
    <property type="evidence" value="ECO:0007669"/>
    <property type="project" value="InterPro"/>
</dbReference>
<dbReference type="InterPro" id="IPR056617">
    <property type="entry name" value="MAP1B/S_N"/>
</dbReference>
<dbReference type="GO" id="GO:0016358">
    <property type="term" value="P:dendrite development"/>
    <property type="evidence" value="ECO:0007669"/>
    <property type="project" value="TreeGrafter"/>
</dbReference>
<dbReference type="GO" id="GO:0043025">
    <property type="term" value="C:neuronal cell body"/>
    <property type="evidence" value="ECO:0007669"/>
    <property type="project" value="TreeGrafter"/>
</dbReference>
<dbReference type="AlphaFoldDB" id="A0A5N4E2W3"/>
<organism evidence="3 4">
    <name type="scientific">Camelus dromedarius</name>
    <name type="common">Dromedary</name>
    <name type="synonym">Arabian camel</name>
    <dbReference type="NCBI Taxonomy" id="9838"/>
    <lineage>
        <taxon>Eukaryota</taxon>
        <taxon>Metazoa</taxon>
        <taxon>Chordata</taxon>
        <taxon>Craniata</taxon>
        <taxon>Vertebrata</taxon>
        <taxon>Euteleostomi</taxon>
        <taxon>Mammalia</taxon>
        <taxon>Eutheria</taxon>
        <taxon>Laurasiatheria</taxon>
        <taxon>Artiodactyla</taxon>
        <taxon>Tylopoda</taxon>
        <taxon>Camelidae</taxon>
        <taxon>Camelus</taxon>
    </lineage>
</organism>
<dbReference type="PANTHER" id="PTHR13843:SF6">
    <property type="entry name" value="MICROTUBULE-ASSOCIATED PROTEIN 1A"/>
    <property type="match status" value="1"/>
</dbReference>
<evidence type="ECO:0000256" key="1">
    <source>
        <dbReference type="SAM" id="MobiDB-lite"/>
    </source>
</evidence>
<dbReference type="PANTHER" id="PTHR13843">
    <property type="entry name" value="MICROTUBULE-ASSOCIATED PROTEIN"/>
    <property type="match status" value="1"/>
</dbReference>
<proteinExistence type="predicted"/>
<protein>
    <submittedName>
        <fullName evidence="3">Electromotor neuron-associated protein 1</fullName>
    </submittedName>
</protein>
<evidence type="ECO:0000313" key="3">
    <source>
        <dbReference type="EMBL" id="KAB1277687.1"/>
    </source>
</evidence>
<dbReference type="InterPro" id="IPR026074">
    <property type="entry name" value="MAP1"/>
</dbReference>
<dbReference type="Pfam" id="PF23415">
    <property type="entry name" value="MAPB1_N"/>
    <property type="match status" value="1"/>
</dbReference>
<evidence type="ECO:0000313" key="4">
    <source>
        <dbReference type="Proteomes" id="UP000299084"/>
    </source>
</evidence>
<dbReference type="GO" id="GO:0000226">
    <property type="term" value="P:microtubule cytoskeleton organization"/>
    <property type="evidence" value="ECO:0007669"/>
    <property type="project" value="InterPro"/>
</dbReference>
<dbReference type="GO" id="GO:0005875">
    <property type="term" value="C:microtubule associated complex"/>
    <property type="evidence" value="ECO:0007669"/>
    <property type="project" value="TreeGrafter"/>
</dbReference>
<evidence type="ECO:0000259" key="2">
    <source>
        <dbReference type="Pfam" id="PF23415"/>
    </source>
</evidence>
<feature type="domain" description="Microtubule-associated protein 1B/S N-terminal" evidence="2">
    <location>
        <begin position="64"/>
        <end position="195"/>
    </location>
</feature>
<dbReference type="GO" id="GO:0030425">
    <property type="term" value="C:dendrite"/>
    <property type="evidence" value="ECO:0007669"/>
    <property type="project" value="TreeGrafter"/>
</dbReference>
<feature type="region of interest" description="Disordered" evidence="1">
    <location>
        <begin position="1"/>
        <end position="34"/>
    </location>
</feature>
<dbReference type="GO" id="GO:0008017">
    <property type="term" value="F:microtubule binding"/>
    <property type="evidence" value="ECO:0007669"/>
    <property type="project" value="InterPro"/>
</dbReference>
<accession>A0A5N4E2W3</accession>
<dbReference type="GO" id="GO:0007409">
    <property type="term" value="P:axonogenesis"/>
    <property type="evidence" value="ECO:0007669"/>
    <property type="project" value="TreeGrafter"/>
</dbReference>
<gene>
    <name evidence="3" type="ORF">Cadr_000005442</name>
</gene>
<feature type="compositionally biased region" description="Polar residues" evidence="1">
    <location>
        <begin position="18"/>
        <end position="34"/>
    </location>
</feature>
<dbReference type="Proteomes" id="UP000299084">
    <property type="component" value="Unassembled WGS sequence"/>
</dbReference>
<dbReference type="GO" id="GO:0005829">
    <property type="term" value="C:cytosol"/>
    <property type="evidence" value="ECO:0007669"/>
    <property type="project" value="TreeGrafter"/>
</dbReference>
<dbReference type="GO" id="GO:0003779">
    <property type="term" value="F:actin binding"/>
    <property type="evidence" value="ECO:0007669"/>
    <property type="project" value="TreeGrafter"/>
</dbReference>
<sequence length="215" mass="23293">METEAGPGRPRGVAMETSPRQGETSPRQGLPSPVSQLDQNLVESLCKAGAAVAAASWDPRKHSLLIVIGDIGTESQLRAVRAHLEQGILSWNIDLSSIDLNQQLRLFITRHLAHFSSEVKGQRTLCHQSEILETIILVNPSADSISSEVHHLLSSPSVHKLLILSGQSLEPGGDLILQSGTYSYQNFAQVLHNPEGKVIGATWDYPVPKRPCTSG</sequence>
<keyword evidence="4" id="KW-1185">Reference proteome</keyword>
<comment type="caution">
    <text evidence="3">The sequence shown here is derived from an EMBL/GenBank/DDBJ whole genome shotgun (WGS) entry which is preliminary data.</text>
</comment>
<name>A0A5N4E2W3_CAMDR</name>
<reference evidence="3 4" key="1">
    <citation type="journal article" date="2019" name="Mol. Ecol. Resour.">
        <title>Improving Illumina assemblies with Hi-C and long reads: an example with the North African dromedary.</title>
        <authorList>
            <person name="Elbers J.P."/>
            <person name="Rogers M.F."/>
            <person name="Perelman P.L."/>
            <person name="Proskuryakova A.A."/>
            <person name="Serdyukova N.A."/>
            <person name="Johnson W.E."/>
            <person name="Horin P."/>
            <person name="Corander J."/>
            <person name="Murphy D."/>
            <person name="Burger P.A."/>
        </authorList>
    </citation>
    <scope>NUCLEOTIDE SEQUENCE [LARGE SCALE GENOMIC DNA]</scope>
    <source>
        <strain evidence="3">Drom800</strain>
        <tissue evidence="3">Blood</tissue>
    </source>
</reference>